<keyword evidence="1" id="KW-0812">Transmembrane</keyword>
<dbReference type="KEGG" id="crq:GCK72_024247"/>
<keyword evidence="1" id="KW-1133">Transmembrane helix</keyword>
<protein>
    <submittedName>
        <fullName evidence="2">Uncharacterized protein</fullName>
    </submittedName>
</protein>
<sequence>MEESFELANFVPVFFILAVLLISASVIAWYSVTQVFSKISSHIAQTSMESSTAIKYHIPPMIIFVVVVISCLIIGFLVDYIMQKHGCCGRRGGCCRPEQERPDGGGDGLGAIPLASINTQNNQLPRRLPLLPSAPQQDTRV</sequence>
<dbReference type="CTD" id="9821981"/>
<dbReference type="EMBL" id="WUAV01000006">
    <property type="protein sequence ID" value="KAF1747781.1"/>
    <property type="molecule type" value="Genomic_DNA"/>
</dbReference>
<dbReference type="GeneID" id="9821981"/>
<evidence type="ECO:0000313" key="2">
    <source>
        <dbReference type="EMBL" id="KAF1747781.1"/>
    </source>
</evidence>
<organism evidence="2 3">
    <name type="scientific">Caenorhabditis remanei</name>
    <name type="common">Caenorhabditis vulgaris</name>
    <dbReference type="NCBI Taxonomy" id="31234"/>
    <lineage>
        <taxon>Eukaryota</taxon>
        <taxon>Metazoa</taxon>
        <taxon>Ecdysozoa</taxon>
        <taxon>Nematoda</taxon>
        <taxon>Chromadorea</taxon>
        <taxon>Rhabditida</taxon>
        <taxon>Rhabditina</taxon>
        <taxon>Rhabditomorpha</taxon>
        <taxon>Rhabditoidea</taxon>
        <taxon>Rhabditidae</taxon>
        <taxon>Peloderinae</taxon>
        <taxon>Caenorhabditis</taxon>
    </lineage>
</organism>
<feature type="transmembrane region" description="Helical" evidence="1">
    <location>
        <begin position="7"/>
        <end position="30"/>
    </location>
</feature>
<proteinExistence type="predicted"/>
<feature type="transmembrane region" description="Helical" evidence="1">
    <location>
        <begin position="58"/>
        <end position="81"/>
    </location>
</feature>
<dbReference type="AlphaFoldDB" id="A0A6A5FZ87"/>
<dbReference type="Proteomes" id="UP000483820">
    <property type="component" value="Chromosome X"/>
</dbReference>
<reference evidence="2 3" key="1">
    <citation type="submission" date="2019-12" db="EMBL/GenBank/DDBJ databases">
        <title>Chromosome-level assembly of the Caenorhabditis remanei genome.</title>
        <authorList>
            <person name="Teterina A.A."/>
            <person name="Willis J.H."/>
            <person name="Phillips P.C."/>
        </authorList>
    </citation>
    <scope>NUCLEOTIDE SEQUENCE [LARGE SCALE GENOMIC DNA]</scope>
    <source>
        <strain evidence="2 3">PX506</strain>
        <tissue evidence="2">Whole organism</tissue>
    </source>
</reference>
<evidence type="ECO:0000313" key="3">
    <source>
        <dbReference type="Proteomes" id="UP000483820"/>
    </source>
</evidence>
<accession>A0A6A5FZ87</accession>
<name>A0A6A5FZ87_CAERE</name>
<evidence type="ECO:0000256" key="1">
    <source>
        <dbReference type="SAM" id="Phobius"/>
    </source>
</evidence>
<dbReference type="RefSeq" id="XP_053579356.1">
    <property type="nucleotide sequence ID" value="XM_053735790.1"/>
</dbReference>
<comment type="caution">
    <text evidence="2">The sequence shown here is derived from an EMBL/GenBank/DDBJ whole genome shotgun (WGS) entry which is preliminary data.</text>
</comment>
<gene>
    <name evidence="2" type="ORF">GCK72_024247</name>
</gene>
<keyword evidence="1" id="KW-0472">Membrane</keyword>